<protein>
    <submittedName>
        <fullName evidence="14">TMEM175 family protein</fullName>
    </submittedName>
</protein>
<evidence type="ECO:0000256" key="10">
    <source>
        <dbReference type="ARBA" id="ARBA00023136"/>
    </source>
</evidence>
<evidence type="ECO:0000256" key="8">
    <source>
        <dbReference type="ARBA" id="ARBA00022989"/>
    </source>
</evidence>
<feature type="transmembrane region" description="Helical" evidence="13">
    <location>
        <begin position="192"/>
        <end position="212"/>
    </location>
</feature>
<organism evidence="14 15">
    <name type="scientific">Synoicihabitans lomoniglobus</name>
    <dbReference type="NCBI Taxonomy" id="2909285"/>
    <lineage>
        <taxon>Bacteria</taxon>
        <taxon>Pseudomonadati</taxon>
        <taxon>Verrucomicrobiota</taxon>
        <taxon>Opitutia</taxon>
        <taxon>Opitutales</taxon>
        <taxon>Opitutaceae</taxon>
        <taxon>Synoicihabitans</taxon>
    </lineage>
</organism>
<keyword evidence="5 13" id="KW-0812">Transmembrane</keyword>
<sequence length="235" mass="26457">MFRWRGAGVSRLEGFADAVFAFTLTLLVVALEVPRNYDDLMKVFQDFPAFVATFAMVMWFWTTHYIFFRRYGLEDIWTRFYNAAILLCVVFLAYPLKFIFTSAFAAMFGIGAESNGIQTMAELSQLYIVYGAGLATVCFAYLLLYLHAYRLRKALHLNETEIIITQGSISRILINIAVCLVSIVLAQQERHVVLPGIIYCSLGPLVGINGWWHGTRAVKAFDAGRSRHGKPSTAA</sequence>
<evidence type="ECO:0000256" key="7">
    <source>
        <dbReference type="ARBA" id="ARBA00022958"/>
    </source>
</evidence>
<dbReference type="Proteomes" id="UP001218638">
    <property type="component" value="Chromosome"/>
</dbReference>
<evidence type="ECO:0000256" key="5">
    <source>
        <dbReference type="ARBA" id="ARBA00022692"/>
    </source>
</evidence>
<feature type="transmembrane region" description="Helical" evidence="13">
    <location>
        <begin position="169"/>
        <end position="186"/>
    </location>
</feature>
<feature type="transmembrane region" description="Helical" evidence="13">
    <location>
        <begin position="47"/>
        <end position="68"/>
    </location>
</feature>
<dbReference type="GO" id="GO:0005267">
    <property type="term" value="F:potassium channel activity"/>
    <property type="evidence" value="ECO:0007669"/>
    <property type="project" value="UniProtKB-KW"/>
</dbReference>
<dbReference type="EMBL" id="CP119075">
    <property type="protein sequence ID" value="WED63247.1"/>
    <property type="molecule type" value="Genomic_DNA"/>
</dbReference>
<keyword evidence="3" id="KW-0813">Transport</keyword>
<feature type="transmembrane region" description="Helical" evidence="13">
    <location>
        <begin position="127"/>
        <end position="148"/>
    </location>
</feature>
<evidence type="ECO:0000256" key="6">
    <source>
        <dbReference type="ARBA" id="ARBA00022826"/>
    </source>
</evidence>
<dbReference type="GO" id="GO:0015252">
    <property type="term" value="F:proton channel activity"/>
    <property type="evidence" value="ECO:0007669"/>
    <property type="project" value="InterPro"/>
</dbReference>
<keyword evidence="9" id="KW-0406">Ion transport</keyword>
<dbReference type="KEGG" id="slom:PXH66_12995"/>
<keyword evidence="8 13" id="KW-1133">Transmembrane helix</keyword>
<evidence type="ECO:0000256" key="9">
    <source>
        <dbReference type="ARBA" id="ARBA00023065"/>
    </source>
</evidence>
<feature type="transmembrane region" description="Helical" evidence="13">
    <location>
        <begin position="80"/>
        <end position="107"/>
    </location>
</feature>
<keyword evidence="7" id="KW-0630">Potassium</keyword>
<dbReference type="AlphaFoldDB" id="A0AAE9ZZ97"/>
<evidence type="ECO:0000256" key="3">
    <source>
        <dbReference type="ARBA" id="ARBA00022448"/>
    </source>
</evidence>
<gene>
    <name evidence="14" type="ORF">PXH66_12995</name>
</gene>
<keyword evidence="11" id="KW-0407">Ion channel</keyword>
<evidence type="ECO:0000256" key="4">
    <source>
        <dbReference type="ARBA" id="ARBA00022538"/>
    </source>
</evidence>
<dbReference type="GO" id="GO:0016020">
    <property type="term" value="C:membrane"/>
    <property type="evidence" value="ECO:0007669"/>
    <property type="project" value="UniProtKB-SubCell"/>
</dbReference>
<dbReference type="InterPro" id="IPR010617">
    <property type="entry name" value="TMEM175-like"/>
</dbReference>
<keyword evidence="15" id="KW-1185">Reference proteome</keyword>
<evidence type="ECO:0000256" key="11">
    <source>
        <dbReference type="ARBA" id="ARBA00023303"/>
    </source>
</evidence>
<reference evidence="14" key="1">
    <citation type="submission" date="2023-03" db="EMBL/GenBank/DDBJ databases">
        <title>Lomoglobus Profundus gen. nov., sp. nov., a novel member of the phylum Verrucomicrobia, isolated from deep-marine sediment of South China Sea.</title>
        <authorList>
            <person name="Ahmad T."/>
            <person name="Ishaq S.E."/>
            <person name="Wang F."/>
        </authorList>
    </citation>
    <scope>NUCLEOTIDE SEQUENCE</scope>
    <source>
        <strain evidence="14">LMO-M01</strain>
    </source>
</reference>
<evidence type="ECO:0000313" key="14">
    <source>
        <dbReference type="EMBL" id="WED63247.1"/>
    </source>
</evidence>
<proteinExistence type="inferred from homology"/>
<keyword evidence="6" id="KW-0631">Potassium channel</keyword>
<feature type="transmembrane region" description="Helical" evidence="13">
    <location>
        <begin position="12"/>
        <end position="31"/>
    </location>
</feature>
<keyword evidence="10 13" id="KW-0472">Membrane</keyword>
<comment type="subcellular location">
    <subcellularLocation>
        <location evidence="1">Membrane</location>
        <topology evidence="1">Multi-pass membrane protein</topology>
    </subcellularLocation>
</comment>
<evidence type="ECO:0000313" key="15">
    <source>
        <dbReference type="Proteomes" id="UP001218638"/>
    </source>
</evidence>
<dbReference type="Pfam" id="PF06736">
    <property type="entry name" value="TMEM175"/>
    <property type="match status" value="1"/>
</dbReference>
<comment type="catalytic activity">
    <reaction evidence="12">
        <text>K(+)(in) = K(+)(out)</text>
        <dbReference type="Rhea" id="RHEA:29463"/>
        <dbReference type="ChEBI" id="CHEBI:29103"/>
    </reaction>
</comment>
<evidence type="ECO:0000256" key="1">
    <source>
        <dbReference type="ARBA" id="ARBA00004141"/>
    </source>
</evidence>
<name>A0AAE9ZZ97_9BACT</name>
<keyword evidence="4" id="KW-0633">Potassium transport</keyword>
<comment type="similarity">
    <text evidence="2">Belongs to the TMEM175 family.</text>
</comment>
<dbReference type="RefSeq" id="WP_330928599.1">
    <property type="nucleotide sequence ID" value="NZ_CP119075.1"/>
</dbReference>
<evidence type="ECO:0000256" key="12">
    <source>
        <dbReference type="ARBA" id="ARBA00034430"/>
    </source>
</evidence>
<accession>A0AAE9ZZ97</accession>
<evidence type="ECO:0000256" key="2">
    <source>
        <dbReference type="ARBA" id="ARBA00006920"/>
    </source>
</evidence>
<evidence type="ECO:0000256" key="13">
    <source>
        <dbReference type="SAM" id="Phobius"/>
    </source>
</evidence>